<dbReference type="PANTHER" id="PTHR47893:SF1">
    <property type="entry name" value="REGULATORY PROTEIN PCHR"/>
    <property type="match status" value="1"/>
</dbReference>
<dbReference type="PROSITE" id="PS01124">
    <property type="entry name" value="HTH_ARAC_FAMILY_2"/>
    <property type="match status" value="1"/>
</dbReference>
<evidence type="ECO:0000256" key="1">
    <source>
        <dbReference type="ARBA" id="ARBA00023015"/>
    </source>
</evidence>
<keyword evidence="1" id="KW-0805">Transcription regulation</keyword>
<dbReference type="Proteomes" id="UP000248134">
    <property type="component" value="Unassembled WGS sequence"/>
</dbReference>
<dbReference type="Pfam" id="PF12833">
    <property type="entry name" value="HTH_18"/>
    <property type="match status" value="1"/>
</dbReference>
<dbReference type="InterPro" id="IPR053142">
    <property type="entry name" value="PchR_regulatory_protein"/>
</dbReference>
<dbReference type="InterPro" id="IPR020449">
    <property type="entry name" value="Tscrpt_reg_AraC-type_HTH"/>
</dbReference>
<evidence type="ECO:0000256" key="2">
    <source>
        <dbReference type="ARBA" id="ARBA00023125"/>
    </source>
</evidence>
<dbReference type="Gene3D" id="1.10.10.60">
    <property type="entry name" value="Homeodomain-like"/>
    <property type="match status" value="1"/>
</dbReference>
<dbReference type="RefSeq" id="WP_110784455.1">
    <property type="nucleotide sequence ID" value="NZ_QKQS01000006.1"/>
</dbReference>
<dbReference type="InterPro" id="IPR018062">
    <property type="entry name" value="HTH_AraC-typ_CS"/>
</dbReference>
<sequence>MLSDRQRKVVSADDLKRLAGASDSAFRLVTPGLAGSSPILVGEFRRIHLRQGLTLHTTDTREIHDLHTEAAQPPGLTVALFLQGCVHVCLGGHPMELGSTEGAHEIEAVAIARSKFDSFARQSVRGAHIRKVNVTLSPEWLDQEALADSPACAEALRFLRGHLATRRWKATPRLIAIAEQILNPPPLAEPLERLYLESRSIEMVADALQAITDASACFEGTVLHPAHRRCVQRACSFIDAHLDQELTLQTIAAAAGLNPGSLQRGFRVLHGTTIFDYVRGRKLDYAREMLERDTLSVGEVAHMVGYRTLGNFSTAFRRRFGISPRQIRARY</sequence>
<evidence type="ECO:0000313" key="5">
    <source>
        <dbReference type="EMBL" id="PZA13280.1"/>
    </source>
</evidence>
<dbReference type="PRINTS" id="PR00032">
    <property type="entry name" value="HTHARAC"/>
</dbReference>
<dbReference type="GO" id="GO:0003700">
    <property type="term" value="F:DNA-binding transcription factor activity"/>
    <property type="evidence" value="ECO:0007669"/>
    <property type="project" value="InterPro"/>
</dbReference>
<proteinExistence type="predicted"/>
<accession>A0A323UNS3</accession>
<dbReference type="PANTHER" id="PTHR47893">
    <property type="entry name" value="REGULATORY PROTEIN PCHR"/>
    <property type="match status" value="1"/>
</dbReference>
<evidence type="ECO:0000313" key="6">
    <source>
        <dbReference type="Proteomes" id="UP000248134"/>
    </source>
</evidence>
<dbReference type="PROSITE" id="PS00041">
    <property type="entry name" value="HTH_ARAC_FAMILY_1"/>
    <property type="match status" value="1"/>
</dbReference>
<dbReference type="InterPro" id="IPR018060">
    <property type="entry name" value="HTH_AraC"/>
</dbReference>
<protein>
    <submittedName>
        <fullName evidence="5">AraC family transcriptional regulator</fullName>
    </submittedName>
</protein>
<dbReference type="OrthoDB" id="6670788at2"/>
<feature type="domain" description="HTH araC/xylS-type" evidence="4">
    <location>
        <begin position="232"/>
        <end position="330"/>
    </location>
</feature>
<keyword evidence="2" id="KW-0238">DNA-binding</keyword>
<keyword evidence="3" id="KW-0804">Transcription</keyword>
<evidence type="ECO:0000256" key="3">
    <source>
        <dbReference type="ARBA" id="ARBA00023163"/>
    </source>
</evidence>
<dbReference type="InterPro" id="IPR009057">
    <property type="entry name" value="Homeodomain-like_sf"/>
</dbReference>
<dbReference type="AlphaFoldDB" id="A0A323UNS3"/>
<dbReference type="GO" id="GO:0043565">
    <property type="term" value="F:sequence-specific DNA binding"/>
    <property type="evidence" value="ECO:0007669"/>
    <property type="project" value="InterPro"/>
</dbReference>
<dbReference type="EMBL" id="QKQS01000006">
    <property type="protein sequence ID" value="PZA13280.1"/>
    <property type="molecule type" value="Genomic_DNA"/>
</dbReference>
<gene>
    <name evidence="5" type="ORF">DNX69_02565</name>
</gene>
<evidence type="ECO:0000259" key="4">
    <source>
        <dbReference type="PROSITE" id="PS01124"/>
    </source>
</evidence>
<reference evidence="5 6" key="1">
    <citation type="submission" date="2018-06" db="EMBL/GenBank/DDBJ databases">
        <title>Draft Whole-Genome Sequence of the purple photosynthetic bacterium Rhodospeudomonas palustris XCP.</title>
        <authorList>
            <person name="Rayyan A."/>
            <person name="Meyer T.E."/>
            <person name="Kyndt J.A."/>
        </authorList>
    </citation>
    <scope>NUCLEOTIDE SEQUENCE [LARGE SCALE GENOMIC DNA]</scope>
    <source>
        <strain evidence="5 6">XCP</strain>
    </source>
</reference>
<organism evidence="5 6">
    <name type="scientific">Rhodopseudomonas palustris</name>
    <dbReference type="NCBI Taxonomy" id="1076"/>
    <lineage>
        <taxon>Bacteria</taxon>
        <taxon>Pseudomonadati</taxon>
        <taxon>Pseudomonadota</taxon>
        <taxon>Alphaproteobacteria</taxon>
        <taxon>Hyphomicrobiales</taxon>
        <taxon>Nitrobacteraceae</taxon>
        <taxon>Rhodopseudomonas</taxon>
    </lineage>
</organism>
<dbReference type="SUPFAM" id="SSF46689">
    <property type="entry name" value="Homeodomain-like"/>
    <property type="match status" value="2"/>
</dbReference>
<dbReference type="SMART" id="SM00342">
    <property type="entry name" value="HTH_ARAC"/>
    <property type="match status" value="1"/>
</dbReference>
<name>A0A323UNS3_RHOPL</name>
<comment type="caution">
    <text evidence="5">The sequence shown here is derived from an EMBL/GenBank/DDBJ whole genome shotgun (WGS) entry which is preliminary data.</text>
</comment>